<reference evidence="2" key="1">
    <citation type="submission" date="2019-07" db="EMBL/GenBank/DDBJ databases">
        <authorList>
            <person name="Dittberner H."/>
        </authorList>
    </citation>
    <scope>NUCLEOTIDE SEQUENCE [LARGE SCALE GENOMIC DNA]</scope>
</reference>
<feature type="region of interest" description="Disordered" evidence="1">
    <location>
        <begin position="31"/>
        <end position="72"/>
    </location>
</feature>
<dbReference type="AlphaFoldDB" id="A0A565AWJ4"/>
<dbReference type="Proteomes" id="UP000489600">
    <property type="component" value="Unassembled WGS sequence"/>
</dbReference>
<gene>
    <name evidence="2" type="ORF">ANE_LOCUS4167</name>
</gene>
<proteinExistence type="predicted"/>
<evidence type="ECO:0000313" key="3">
    <source>
        <dbReference type="Proteomes" id="UP000489600"/>
    </source>
</evidence>
<organism evidence="2 3">
    <name type="scientific">Arabis nemorensis</name>
    <dbReference type="NCBI Taxonomy" id="586526"/>
    <lineage>
        <taxon>Eukaryota</taxon>
        <taxon>Viridiplantae</taxon>
        <taxon>Streptophyta</taxon>
        <taxon>Embryophyta</taxon>
        <taxon>Tracheophyta</taxon>
        <taxon>Spermatophyta</taxon>
        <taxon>Magnoliopsida</taxon>
        <taxon>eudicotyledons</taxon>
        <taxon>Gunneridae</taxon>
        <taxon>Pentapetalae</taxon>
        <taxon>rosids</taxon>
        <taxon>malvids</taxon>
        <taxon>Brassicales</taxon>
        <taxon>Brassicaceae</taxon>
        <taxon>Arabideae</taxon>
        <taxon>Arabis</taxon>
    </lineage>
</organism>
<dbReference type="EMBL" id="CABITT030000002">
    <property type="protein sequence ID" value="VVA93722.1"/>
    <property type="molecule type" value="Genomic_DNA"/>
</dbReference>
<evidence type="ECO:0000256" key="1">
    <source>
        <dbReference type="SAM" id="MobiDB-lite"/>
    </source>
</evidence>
<accession>A0A565AWJ4</accession>
<feature type="compositionally biased region" description="Acidic residues" evidence="1">
    <location>
        <begin position="61"/>
        <end position="72"/>
    </location>
</feature>
<keyword evidence="3" id="KW-1185">Reference proteome</keyword>
<comment type="caution">
    <text evidence="2">The sequence shown here is derived from an EMBL/GenBank/DDBJ whole genome shotgun (WGS) entry which is preliminary data.</text>
</comment>
<sequence>MEKRSALVASEKAAEELRLASPITAALVLDSSKKKRERMKDSSAGQASKESRGEGLSLTAEEPEVESGDAAQ</sequence>
<protein>
    <submittedName>
        <fullName evidence="2">Uncharacterized protein</fullName>
    </submittedName>
</protein>
<name>A0A565AWJ4_9BRAS</name>
<evidence type="ECO:0000313" key="2">
    <source>
        <dbReference type="EMBL" id="VVA93722.1"/>
    </source>
</evidence>